<gene>
    <name evidence="1" type="ORF">S01H4_63565</name>
</gene>
<dbReference type="AlphaFoldDB" id="X1EEV1"/>
<organism evidence="1">
    <name type="scientific">marine sediment metagenome</name>
    <dbReference type="NCBI Taxonomy" id="412755"/>
    <lineage>
        <taxon>unclassified sequences</taxon>
        <taxon>metagenomes</taxon>
        <taxon>ecological metagenomes</taxon>
    </lineage>
</organism>
<dbReference type="EMBL" id="BART01038264">
    <property type="protein sequence ID" value="GAH15664.1"/>
    <property type="molecule type" value="Genomic_DNA"/>
</dbReference>
<accession>X1EEV1</accession>
<feature type="non-terminal residue" evidence="1">
    <location>
        <position position="34"/>
    </location>
</feature>
<reference evidence="1" key="1">
    <citation type="journal article" date="2014" name="Front. Microbiol.">
        <title>High frequency of phylogenetically diverse reductive dehalogenase-homologous genes in deep subseafloor sedimentary metagenomes.</title>
        <authorList>
            <person name="Kawai M."/>
            <person name="Futagami T."/>
            <person name="Toyoda A."/>
            <person name="Takaki Y."/>
            <person name="Nishi S."/>
            <person name="Hori S."/>
            <person name="Arai W."/>
            <person name="Tsubouchi T."/>
            <person name="Morono Y."/>
            <person name="Uchiyama I."/>
            <person name="Ito T."/>
            <person name="Fujiyama A."/>
            <person name="Inagaki F."/>
            <person name="Takami H."/>
        </authorList>
    </citation>
    <scope>NUCLEOTIDE SEQUENCE</scope>
    <source>
        <strain evidence="1">Expedition CK06-06</strain>
    </source>
</reference>
<sequence length="34" mass="3963">MSNKNPTLNLQLKKFDMRWIDDDKVVVMVGRRGG</sequence>
<comment type="caution">
    <text evidence="1">The sequence shown here is derived from an EMBL/GenBank/DDBJ whole genome shotgun (WGS) entry which is preliminary data.</text>
</comment>
<protein>
    <submittedName>
        <fullName evidence="1">Uncharacterized protein</fullName>
    </submittedName>
</protein>
<name>X1EEV1_9ZZZZ</name>
<evidence type="ECO:0000313" key="1">
    <source>
        <dbReference type="EMBL" id="GAH15664.1"/>
    </source>
</evidence>
<proteinExistence type="predicted"/>